<evidence type="ECO:0000256" key="3">
    <source>
        <dbReference type="ARBA" id="ARBA00022964"/>
    </source>
</evidence>
<evidence type="ECO:0000256" key="2">
    <source>
        <dbReference type="ARBA" id="ARBA00022723"/>
    </source>
</evidence>
<keyword evidence="5 8" id="KW-0408">Iron</keyword>
<evidence type="ECO:0000256" key="1">
    <source>
        <dbReference type="ARBA" id="ARBA00001962"/>
    </source>
</evidence>
<dbReference type="PRINTS" id="PR00087">
    <property type="entry name" value="LIPOXYGENASE"/>
</dbReference>
<dbReference type="Gene3D" id="2.60.60.20">
    <property type="entry name" value="PLAT/LH2 domain"/>
    <property type="match status" value="1"/>
</dbReference>
<dbReference type="Gene3D" id="1.20.245.10">
    <property type="entry name" value="Lipoxygenase-1, Domain 5"/>
    <property type="match status" value="1"/>
</dbReference>
<evidence type="ECO:0000256" key="6">
    <source>
        <dbReference type="ARBA" id="ARBA00023098"/>
    </source>
</evidence>
<feature type="compositionally biased region" description="Acidic residues" evidence="9">
    <location>
        <begin position="107"/>
        <end position="166"/>
    </location>
</feature>
<dbReference type="GO" id="GO:0034440">
    <property type="term" value="P:lipid oxidation"/>
    <property type="evidence" value="ECO:0007669"/>
    <property type="project" value="InterPro"/>
</dbReference>
<reference evidence="10" key="3">
    <citation type="submission" date="2025-09" db="UniProtKB">
        <authorList>
            <consortium name="Ensembl"/>
        </authorList>
    </citation>
    <scope>IDENTIFICATION</scope>
</reference>
<dbReference type="InterPro" id="IPR036226">
    <property type="entry name" value="LipOase_C_sf"/>
</dbReference>
<dbReference type="PROSITE" id="PS51393">
    <property type="entry name" value="LIPOXYGENASE_3"/>
    <property type="match status" value="1"/>
</dbReference>
<dbReference type="InterPro" id="IPR013819">
    <property type="entry name" value="LipOase_C"/>
</dbReference>
<keyword evidence="11" id="KW-1185">Reference proteome</keyword>
<keyword evidence="6" id="KW-0443">Lipid metabolism</keyword>
<evidence type="ECO:0000256" key="8">
    <source>
        <dbReference type="RuleBase" id="RU003974"/>
    </source>
</evidence>
<accession>A0A8U7NU50</accession>
<feature type="region of interest" description="Disordered" evidence="9">
    <location>
        <begin position="698"/>
        <end position="762"/>
    </location>
</feature>
<dbReference type="SUPFAM" id="SSF48484">
    <property type="entry name" value="Lipoxigenase"/>
    <property type="match status" value="1"/>
</dbReference>
<dbReference type="InterPro" id="IPR036392">
    <property type="entry name" value="PLAT/LH2_dom_sf"/>
</dbReference>
<feature type="region of interest" description="Disordered" evidence="9">
    <location>
        <begin position="779"/>
        <end position="844"/>
    </location>
</feature>
<evidence type="ECO:0000313" key="11">
    <source>
        <dbReference type="Proteomes" id="UP000694553"/>
    </source>
</evidence>
<feature type="compositionally biased region" description="Basic residues" evidence="9">
    <location>
        <begin position="720"/>
        <end position="731"/>
    </location>
</feature>
<evidence type="ECO:0000256" key="9">
    <source>
        <dbReference type="SAM" id="MobiDB-lite"/>
    </source>
</evidence>
<comment type="cofactor">
    <cofactor evidence="1 8">
        <name>Fe cation</name>
        <dbReference type="ChEBI" id="CHEBI:24875"/>
    </cofactor>
</comment>
<dbReference type="InterPro" id="IPR001024">
    <property type="entry name" value="PLAT/LH2_dom"/>
</dbReference>
<dbReference type="PROSITE" id="PS00711">
    <property type="entry name" value="LIPOXYGENASE_1"/>
    <property type="match status" value="1"/>
</dbReference>
<keyword evidence="2 8" id="KW-0479">Metal-binding</keyword>
<evidence type="ECO:0000256" key="4">
    <source>
        <dbReference type="ARBA" id="ARBA00023002"/>
    </source>
</evidence>
<dbReference type="Proteomes" id="UP000694553">
    <property type="component" value="Unassembled WGS sequence"/>
</dbReference>
<sequence>MAAYRVRVRTGTAPAAGTSDAIAVTLVGTRGRSPRTPLDRWGPDFVCGAVTEYTVHVPRPLGRLLLVQVHKGPCGGLPESSWYLETLSVWGQFGDTAGDTAEHGDSEDSGEEEEDSEDEVTEDEGTEDEGTGDSEGTGDTDEEEEPEEEELEEEPEEEEEPEDTEGDIGTATTGDPDDAAHAGPFHFPCYRWLEGYGTWELPEGTATTPAMERHPRLQRQRRRHLVQQRRRYRLAPFAPGLPWALPHGTPLDPDLSYSLPKATAFYLRGSAANLEAKLRGFLARPSSWPSVEAMTRVFRCFHTPVTEYVVQHWQEDAFFGEQFLSGVNPVLLRRCPRLPPNFPVTAPMVAPSLGPGTSLGREMEAGNIYLADYGVLDGLPTALIDGRPTFVAAPLCLLHQRPDGELRPLAIQLSQHPGPDSPIFLPGDPPWLWALAKAWVRSAEFHVHEGLTHLLRAHLLGEVFALATLRQLPPQHPVFKLLVPHTRFTVQIGALARRFLLNPGGVFDRAVALGRRGLLALVARGLRELRWRSLVLPRDLRHRGVTGTARHHFGHDATKVWGAIRRFVGALLALFYPSDGAVREDPELQAWVREIFRRGFLGRRRSGVPSRLDTVRGLVTFVTTIIYTCSAHHAATNSGQFELSAFPPNAPAAMREPPPRSKAALSEREFLAALPAMNTTATVLAVLWVLRNEPMDLVRPQTHPKPTPKTTLGPQNHPKTNPKPHRIHKLHPNPPQNHLKNHPGTPNPPQNHPGTPNPPQNCPAVLWVLRKELMDLVRPQTHPKTHPGTPNPPQNHPKTPNPLQNHPKTTPKPTPNPTGSTNSIQAQSHPKNHPGTPKPPQKPP</sequence>
<comment type="caution">
    <text evidence="7">Lacks conserved residue(s) required for the propagation of feature annotation.</text>
</comment>
<keyword evidence="3 8" id="KW-0223">Dioxygenase</keyword>
<dbReference type="GO" id="GO:0016702">
    <property type="term" value="F:oxidoreductase activity, acting on single donors with incorporation of molecular oxygen, incorporation of two atoms of oxygen"/>
    <property type="evidence" value="ECO:0007669"/>
    <property type="project" value="InterPro"/>
</dbReference>
<feature type="compositionally biased region" description="Polar residues" evidence="9">
    <location>
        <begin position="796"/>
        <end position="806"/>
    </location>
</feature>
<comment type="similarity">
    <text evidence="8">Belongs to the lipoxygenase family.</text>
</comment>
<evidence type="ECO:0000256" key="7">
    <source>
        <dbReference type="PROSITE-ProRule" id="PRU00152"/>
    </source>
</evidence>
<feature type="compositionally biased region" description="Pro residues" evidence="9">
    <location>
        <begin position="745"/>
        <end position="761"/>
    </location>
</feature>
<organism evidence="10 11">
    <name type="scientific">Corvus moneduloides</name>
    <name type="common">New Caledonian crow</name>
    <dbReference type="NCBI Taxonomy" id="1196302"/>
    <lineage>
        <taxon>Eukaryota</taxon>
        <taxon>Metazoa</taxon>
        <taxon>Chordata</taxon>
        <taxon>Craniata</taxon>
        <taxon>Vertebrata</taxon>
        <taxon>Euteleostomi</taxon>
        <taxon>Archelosauria</taxon>
        <taxon>Archosauria</taxon>
        <taxon>Dinosauria</taxon>
        <taxon>Saurischia</taxon>
        <taxon>Theropoda</taxon>
        <taxon>Coelurosauria</taxon>
        <taxon>Aves</taxon>
        <taxon>Neognathae</taxon>
        <taxon>Neoaves</taxon>
        <taxon>Telluraves</taxon>
        <taxon>Australaves</taxon>
        <taxon>Passeriformes</taxon>
        <taxon>Corvoidea</taxon>
        <taxon>Corvidae</taxon>
        <taxon>Corvus</taxon>
    </lineage>
</organism>
<dbReference type="AlphaFoldDB" id="A0A8U7NU50"/>
<reference evidence="10" key="2">
    <citation type="submission" date="2025-08" db="UniProtKB">
        <authorList>
            <consortium name="Ensembl"/>
        </authorList>
    </citation>
    <scope>IDENTIFICATION</scope>
</reference>
<dbReference type="Pfam" id="PF00305">
    <property type="entry name" value="Lipoxygenase"/>
    <property type="match status" value="1"/>
</dbReference>
<dbReference type="InterPro" id="IPR020833">
    <property type="entry name" value="LipOase_Fe_BS"/>
</dbReference>
<keyword evidence="4 8" id="KW-0560">Oxidoreductase</keyword>
<dbReference type="PROSITE" id="PS50095">
    <property type="entry name" value="PLAT"/>
    <property type="match status" value="1"/>
</dbReference>
<dbReference type="SMART" id="SM00308">
    <property type="entry name" value="LH2"/>
    <property type="match status" value="1"/>
</dbReference>
<dbReference type="Ensembl" id="ENSCMUT00000032642.1">
    <property type="protein sequence ID" value="ENSCMUP00000032538.1"/>
    <property type="gene ID" value="ENSCMUG00000017335.1"/>
</dbReference>
<feature type="region of interest" description="Disordered" evidence="9">
    <location>
        <begin position="94"/>
        <end position="182"/>
    </location>
</feature>
<evidence type="ECO:0000256" key="5">
    <source>
        <dbReference type="ARBA" id="ARBA00023004"/>
    </source>
</evidence>
<dbReference type="Pfam" id="PF01477">
    <property type="entry name" value="PLAT"/>
    <property type="match status" value="1"/>
</dbReference>
<name>A0A8U7NU50_CORMO</name>
<reference evidence="11" key="1">
    <citation type="submission" date="2019-10" db="EMBL/GenBank/DDBJ databases">
        <title>Corvus moneduloides (New Caledonian crow) genome, bCorMon1, primary haplotype.</title>
        <authorList>
            <person name="Rutz C."/>
            <person name="Fungtammasan C."/>
            <person name="Mountcastle J."/>
            <person name="Formenti G."/>
            <person name="Chow W."/>
            <person name="Howe K."/>
            <person name="Steele M.P."/>
            <person name="Fernandes J."/>
            <person name="Gilbert M.T.P."/>
            <person name="Fedrigo O."/>
            <person name="Jarvis E.D."/>
            <person name="Gemmell N."/>
        </authorList>
    </citation>
    <scope>NUCLEOTIDE SEQUENCE [LARGE SCALE GENOMIC DNA]</scope>
</reference>
<dbReference type="SUPFAM" id="SSF49723">
    <property type="entry name" value="Lipase/lipooxygenase domain (PLAT/LH2 domain)"/>
    <property type="match status" value="1"/>
</dbReference>
<dbReference type="PANTHER" id="PTHR11771">
    <property type="entry name" value="LIPOXYGENASE"/>
    <property type="match status" value="1"/>
</dbReference>
<dbReference type="Gene3D" id="3.10.450.60">
    <property type="match status" value="1"/>
</dbReference>
<dbReference type="InterPro" id="IPR000907">
    <property type="entry name" value="LipOase"/>
</dbReference>
<protein>
    <submittedName>
        <fullName evidence="10">Uncharacterized protein</fullName>
    </submittedName>
</protein>
<proteinExistence type="inferred from homology"/>
<gene>
    <name evidence="10" type="primary">LOC116439076</name>
</gene>
<evidence type="ECO:0000313" key="10">
    <source>
        <dbReference type="Ensembl" id="ENSCMUP00000032538.1"/>
    </source>
</evidence>
<dbReference type="GO" id="GO:0046872">
    <property type="term" value="F:metal ion binding"/>
    <property type="evidence" value="ECO:0007669"/>
    <property type="project" value="UniProtKB-KW"/>
</dbReference>